<dbReference type="EMBL" id="HBUE01245203">
    <property type="protein sequence ID" value="CAG6551657.1"/>
    <property type="molecule type" value="Transcribed_RNA"/>
</dbReference>
<dbReference type="EMBL" id="HBUE01352309">
    <property type="protein sequence ID" value="CAG6603958.1"/>
    <property type="molecule type" value="Transcribed_RNA"/>
</dbReference>
<proteinExistence type="predicted"/>
<dbReference type="EMBL" id="HBUE01136675">
    <property type="protein sequence ID" value="CAG6498855.1"/>
    <property type="molecule type" value="Transcribed_RNA"/>
</dbReference>
<dbReference type="AlphaFoldDB" id="A0A8D8IG78"/>
<sequence>MCTGHDRNIRIRGPGPALASVDGTSIVRKKKLLFLVQVAVVTPHRNRAIVARYTQRAKPLVTRTLKKTTSFPQCRASNVCLSKNSNRGNPKSVHLVHTFDCRFCNALQKNAIELLKHCAVKDFL</sequence>
<reference evidence="1" key="1">
    <citation type="submission" date="2021-05" db="EMBL/GenBank/DDBJ databases">
        <authorList>
            <person name="Alioto T."/>
            <person name="Alioto T."/>
            <person name="Gomez Garrido J."/>
        </authorList>
    </citation>
    <scope>NUCLEOTIDE SEQUENCE</scope>
</reference>
<dbReference type="EMBL" id="HBUE01352308">
    <property type="protein sequence ID" value="CAG6603956.1"/>
    <property type="molecule type" value="Transcribed_RNA"/>
</dbReference>
<dbReference type="EMBL" id="HBUE01245204">
    <property type="protein sequence ID" value="CAG6551659.1"/>
    <property type="molecule type" value="Transcribed_RNA"/>
</dbReference>
<protein>
    <submittedName>
        <fullName evidence="1">(northern house mosquito) hypothetical protein</fullName>
    </submittedName>
</protein>
<organism evidence="1">
    <name type="scientific">Culex pipiens</name>
    <name type="common">House mosquito</name>
    <dbReference type="NCBI Taxonomy" id="7175"/>
    <lineage>
        <taxon>Eukaryota</taxon>
        <taxon>Metazoa</taxon>
        <taxon>Ecdysozoa</taxon>
        <taxon>Arthropoda</taxon>
        <taxon>Hexapoda</taxon>
        <taxon>Insecta</taxon>
        <taxon>Pterygota</taxon>
        <taxon>Neoptera</taxon>
        <taxon>Endopterygota</taxon>
        <taxon>Diptera</taxon>
        <taxon>Nematocera</taxon>
        <taxon>Culicoidea</taxon>
        <taxon>Culicidae</taxon>
        <taxon>Culicinae</taxon>
        <taxon>Culicini</taxon>
        <taxon>Culex</taxon>
        <taxon>Culex</taxon>
    </lineage>
</organism>
<accession>A0A8D8IG78</accession>
<name>A0A8D8IG78_CULPI</name>
<evidence type="ECO:0000313" key="1">
    <source>
        <dbReference type="EMBL" id="CAG6551657.1"/>
    </source>
</evidence>